<comment type="subcellular location">
    <subcellularLocation>
        <location evidence="1">Membrane</location>
    </subcellularLocation>
</comment>
<feature type="transmembrane region" description="Helical" evidence="4">
    <location>
        <begin position="232"/>
        <end position="253"/>
    </location>
</feature>
<feature type="transmembrane region" description="Helical" evidence="4">
    <location>
        <begin position="52"/>
        <end position="73"/>
    </location>
</feature>
<keyword evidence="2 4" id="KW-0472">Membrane</keyword>
<keyword evidence="4" id="KW-0812">Transmembrane</keyword>
<evidence type="ECO:0000256" key="3">
    <source>
        <dbReference type="SAM" id="MobiDB-lite"/>
    </source>
</evidence>
<dbReference type="HOGENOM" id="CLU_856363_0_0_1"/>
<dbReference type="InParanoid" id="A0A061G1A9"/>
<dbReference type="Gene3D" id="2.60.40.1820">
    <property type="match status" value="1"/>
</dbReference>
<gene>
    <name evidence="5" type="ORF">TCM_015283</name>
</gene>
<dbReference type="PANTHER" id="PTHR31234">
    <property type="entry name" value="LATE EMBRYOGENESIS ABUNDANT (LEA) HYDROXYPROLINE-RICH GLYCOPROTEIN FAMILY"/>
    <property type="match status" value="1"/>
</dbReference>
<evidence type="ECO:0000256" key="4">
    <source>
        <dbReference type="SAM" id="Phobius"/>
    </source>
</evidence>
<evidence type="ECO:0008006" key="7">
    <source>
        <dbReference type="Google" id="ProtNLM"/>
    </source>
</evidence>
<dbReference type="Proteomes" id="UP000026915">
    <property type="component" value="Chromosome 3"/>
</dbReference>
<dbReference type="STRING" id="3641.A0A061G1A9"/>
<dbReference type="GO" id="GO:0016020">
    <property type="term" value="C:membrane"/>
    <property type="evidence" value="ECO:0007669"/>
    <property type="project" value="UniProtKB-SubCell"/>
</dbReference>
<proteinExistence type="predicted"/>
<organism evidence="5 6">
    <name type="scientific">Theobroma cacao</name>
    <name type="common">Cacao</name>
    <name type="synonym">Cocoa</name>
    <dbReference type="NCBI Taxonomy" id="3641"/>
    <lineage>
        <taxon>Eukaryota</taxon>
        <taxon>Viridiplantae</taxon>
        <taxon>Streptophyta</taxon>
        <taxon>Embryophyta</taxon>
        <taxon>Tracheophyta</taxon>
        <taxon>Spermatophyta</taxon>
        <taxon>Magnoliopsida</taxon>
        <taxon>eudicotyledons</taxon>
        <taxon>Gunneridae</taxon>
        <taxon>Pentapetalae</taxon>
        <taxon>rosids</taxon>
        <taxon>malvids</taxon>
        <taxon>Malvales</taxon>
        <taxon>Malvaceae</taxon>
        <taxon>Byttnerioideae</taxon>
        <taxon>Theobroma</taxon>
    </lineage>
</organism>
<evidence type="ECO:0000313" key="6">
    <source>
        <dbReference type="Proteomes" id="UP000026915"/>
    </source>
</evidence>
<accession>A0A061G1A9</accession>
<sequence>MAQTNSQARKDEESALVHSRELPDLEQSKDFRETESEEPTLGQSFELNRKNLAILAASVIVIVLIIVFSILIFSTKNPKIRVRSAVVQNLNHSTSSNPSFSMRFVTEMTVKNPNFGYFRYGSTNVTFAYRGVQLVQVLVPGARIRGFGTGKITATMDLNSNNVRNDTNLGSDIRSGFLTLTGQSKMNATAYDKEFALMHSKKTELEQSNEFTERQSEESTGKPSYELNRKNLAIIAASVVIIILIVVFSILVLNKKNPKFRVRSVMVENLNYGSSPNPSVNMTFTTEMKVKNPNFGYFRYGITNLKFAYNCKQLGLVLFPRARGV</sequence>
<evidence type="ECO:0000313" key="5">
    <source>
        <dbReference type="EMBL" id="EOY23366.1"/>
    </source>
</evidence>
<dbReference type="AlphaFoldDB" id="A0A061G1A9"/>
<keyword evidence="4" id="KW-1133">Transmembrane helix</keyword>
<reference evidence="5 6" key="1">
    <citation type="journal article" date="2013" name="Genome Biol.">
        <title>The genome sequence of the most widely cultivated cacao type and its use to identify candidate genes regulating pod color.</title>
        <authorList>
            <person name="Motamayor J.C."/>
            <person name="Mockaitis K."/>
            <person name="Schmutz J."/>
            <person name="Haiminen N."/>
            <person name="Iii D.L."/>
            <person name="Cornejo O."/>
            <person name="Findley S.D."/>
            <person name="Zheng P."/>
            <person name="Utro F."/>
            <person name="Royaert S."/>
            <person name="Saski C."/>
            <person name="Jenkins J."/>
            <person name="Podicheti R."/>
            <person name="Zhao M."/>
            <person name="Scheffler B.E."/>
            <person name="Stack J.C."/>
            <person name="Feltus F.A."/>
            <person name="Mustiga G.M."/>
            <person name="Amores F."/>
            <person name="Phillips W."/>
            <person name="Marelli J.P."/>
            <person name="May G.D."/>
            <person name="Shapiro H."/>
            <person name="Ma J."/>
            <person name="Bustamante C.D."/>
            <person name="Schnell R.J."/>
            <person name="Main D."/>
            <person name="Gilbert D."/>
            <person name="Parida L."/>
            <person name="Kuhn D.N."/>
        </authorList>
    </citation>
    <scope>NUCLEOTIDE SEQUENCE [LARGE SCALE GENOMIC DNA]</scope>
    <source>
        <strain evidence="6">cv. Matina 1-6</strain>
    </source>
</reference>
<feature type="compositionally biased region" description="Basic and acidic residues" evidence="3">
    <location>
        <begin position="8"/>
        <end position="34"/>
    </location>
</feature>
<dbReference type="PANTHER" id="PTHR31234:SF2">
    <property type="entry name" value="OS05G0199100 PROTEIN"/>
    <property type="match status" value="1"/>
</dbReference>
<dbReference type="Gramene" id="EOY23366">
    <property type="protein sequence ID" value="EOY23366"/>
    <property type="gene ID" value="TCM_015283"/>
</dbReference>
<evidence type="ECO:0000256" key="2">
    <source>
        <dbReference type="ARBA" id="ARBA00023136"/>
    </source>
</evidence>
<dbReference type="GO" id="GO:0098542">
    <property type="term" value="P:defense response to other organism"/>
    <property type="evidence" value="ECO:0007669"/>
    <property type="project" value="InterPro"/>
</dbReference>
<dbReference type="OMA" id="ISECHFA"/>
<name>A0A061G1A9_THECC</name>
<feature type="region of interest" description="Disordered" evidence="3">
    <location>
        <begin position="1"/>
        <end position="40"/>
    </location>
</feature>
<keyword evidence="6" id="KW-1185">Reference proteome</keyword>
<protein>
    <recommendedName>
        <fullName evidence="7">Late embryogenesis abundant protein LEA-2 subgroup domain-containing protein</fullName>
    </recommendedName>
</protein>
<dbReference type="EMBL" id="CM001881">
    <property type="protein sequence ID" value="EOY23366.1"/>
    <property type="molecule type" value="Genomic_DNA"/>
</dbReference>
<dbReference type="InterPro" id="IPR044839">
    <property type="entry name" value="NDR1-like"/>
</dbReference>
<evidence type="ECO:0000256" key="1">
    <source>
        <dbReference type="ARBA" id="ARBA00004370"/>
    </source>
</evidence>